<dbReference type="EMBL" id="JACBAE010001034">
    <property type="protein sequence ID" value="KAF7173959.1"/>
    <property type="molecule type" value="Genomic_DNA"/>
</dbReference>
<accession>A0A8H6QK48</accession>
<gene>
    <name evidence="1" type="ORF">CNMCM5623_006236</name>
</gene>
<proteinExistence type="predicted"/>
<evidence type="ECO:0000313" key="2">
    <source>
        <dbReference type="Proteomes" id="UP000654922"/>
    </source>
</evidence>
<name>A0A8H6QK48_9EURO</name>
<organism evidence="1 2">
    <name type="scientific">Aspergillus felis</name>
    <dbReference type="NCBI Taxonomy" id="1287682"/>
    <lineage>
        <taxon>Eukaryota</taxon>
        <taxon>Fungi</taxon>
        <taxon>Dikarya</taxon>
        <taxon>Ascomycota</taxon>
        <taxon>Pezizomycotina</taxon>
        <taxon>Eurotiomycetes</taxon>
        <taxon>Eurotiomycetidae</taxon>
        <taxon>Eurotiales</taxon>
        <taxon>Aspergillaceae</taxon>
        <taxon>Aspergillus</taxon>
        <taxon>Aspergillus subgen. Fumigati</taxon>
    </lineage>
</organism>
<sequence length="329" mass="37476">MQILNRSSGRYYLKNLLQKLFDLSLLEALLHILFWTCFNIKHVVKPGEYVWIQTAVFVQWHPQENRQLVFFLNLPLIVTKYLTAHRPAPDQRGNPYIWHALFAQGVVEEYDKSIWSLRVLVRPIEKVPRPSQAKGVPGMYIPQRLLSSAPTAMGNWLVSSSDNYVKLGAEDDRQILDRLSKTPHFQGFLKTLILRPWETRLDRHLELLRFWSIPANLKAVGLLSHSIIHLPAGVDRPWNGIVQQFHVFLASVALFATVLATVSAETAAENRLAYKENAEEMEPWVGTSQVTTASLSIDKTYSKVEGKGMGGAVNFYALRFNSMGLKRLP</sequence>
<dbReference type="AlphaFoldDB" id="A0A8H6QK48"/>
<evidence type="ECO:0000313" key="1">
    <source>
        <dbReference type="EMBL" id="KAF7173959.1"/>
    </source>
</evidence>
<dbReference type="Proteomes" id="UP000654922">
    <property type="component" value="Unassembled WGS sequence"/>
</dbReference>
<reference evidence="1" key="1">
    <citation type="submission" date="2020-06" db="EMBL/GenBank/DDBJ databases">
        <title>Draft genome sequences of strains closely related to Aspergillus parafelis and Aspergillus hiratsukae.</title>
        <authorList>
            <person name="Dos Santos R.A.C."/>
            <person name="Rivero-Menendez O."/>
            <person name="Steenwyk J.L."/>
            <person name="Mead M.E."/>
            <person name="Goldman G.H."/>
            <person name="Alastruey-Izquierdo A."/>
            <person name="Rokas A."/>
        </authorList>
    </citation>
    <scope>NUCLEOTIDE SEQUENCE</scope>
    <source>
        <strain evidence="1">CNM-CM5623</strain>
    </source>
</reference>
<comment type="caution">
    <text evidence="1">The sequence shown here is derived from an EMBL/GenBank/DDBJ whole genome shotgun (WGS) entry which is preliminary data.</text>
</comment>
<protein>
    <submittedName>
        <fullName evidence="1">Uncharacterized protein</fullName>
    </submittedName>
</protein>
<dbReference type="OrthoDB" id="5207033at2759"/>